<proteinExistence type="predicted"/>
<organism evidence="2 3">
    <name type="scientific">candidate division WWE3 bacterium CG08_land_8_20_14_0_20_41_10</name>
    <dbReference type="NCBI Taxonomy" id="1975085"/>
    <lineage>
        <taxon>Bacteria</taxon>
        <taxon>Katanobacteria</taxon>
    </lineage>
</organism>
<dbReference type="EMBL" id="PEYU01000074">
    <property type="protein sequence ID" value="PIS22180.1"/>
    <property type="molecule type" value="Genomic_DNA"/>
</dbReference>
<dbReference type="Proteomes" id="UP000231252">
    <property type="component" value="Unassembled WGS sequence"/>
</dbReference>
<sequence length="135" mass="14258">MLEENNNQKRIPGILVITLVLVLLGVGLFYVVNSGMFTNPAPANPGNGAVVSTSPAPKLVKVDFSYKVKSITAETIVLAGKNGDFTLPNDAVNVKAYKGLTKDSPTMPLTSLKVGDSLNMEFVPGKSATLFVSTM</sequence>
<keyword evidence="1" id="KW-0472">Membrane</keyword>
<comment type="caution">
    <text evidence="2">The sequence shown here is derived from an EMBL/GenBank/DDBJ whole genome shotgun (WGS) entry which is preliminary data.</text>
</comment>
<feature type="transmembrane region" description="Helical" evidence="1">
    <location>
        <begin position="12"/>
        <end position="32"/>
    </location>
</feature>
<protein>
    <submittedName>
        <fullName evidence="2">Uncharacterized protein</fullName>
    </submittedName>
</protein>
<reference evidence="3" key="1">
    <citation type="submission" date="2017-09" db="EMBL/GenBank/DDBJ databases">
        <title>Depth-based differentiation of microbial function through sediment-hosted aquifers and enrichment of novel symbionts in the deep terrestrial subsurface.</title>
        <authorList>
            <person name="Probst A.J."/>
            <person name="Ladd B."/>
            <person name="Jarett J.K."/>
            <person name="Geller-Mcgrath D.E."/>
            <person name="Sieber C.M.K."/>
            <person name="Emerson J.B."/>
            <person name="Anantharaman K."/>
            <person name="Thomas B.C."/>
            <person name="Malmstrom R."/>
            <person name="Stieglmeier M."/>
            <person name="Klingl A."/>
            <person name="Woyke T."/>
            <person name="Ryan C.M."/>
            <person name="Banfield J.F."/>
        </authorList>
    </citation>
    <scope>NUCLEOTIDE SEQUENCE [LARGE SCALE GENOMIC DNA]</scope>
</reference>
<name>A0A2H0XB64_UNCKA</name>
<dbReference type="AlphaFoldDB" id="A0A2H0XB64"/>
<keyword evidence="1" id="KW-0812">Transmembrane</keyword>
<gene>
    <name evidence="2" type="ORF">COT50_03350</name>
</gene>
<evidence type="ECO:0000313" key="3">
    <source>
        <dbReference type="Proteomes" id="UP000231252"/>
    </source>
</evidence>
<accession>A0A2H0XB64</accession>
<keyword evidence="1" id="KW-1133">Transmembrane helix</keyword>
<evidence type="ECO:0000313" key="2">
    <source>
        <dbReference type="EMBL" id="PIS22180.1"/>
    </source>
</evidence>
<evidence type="ECO:0000256" key="1">
    <source>
        <dbReference type="SAM" id="Phobius"/>
    </source>
</evidence>